<comment type="caution">
    <text evidence="2">The sequence shown here is derived from an EMBL/GenBank/DDBJ whole genome shotgun (WGS) entry which is preliminary data.</text>
</comment>
<evidence type="ECO:0000259" key="1">
    <source>
        <dbReference type="Pfam" id="PF12728"/>
    </source>
</evidence>
<dbReference type="InterPro" id="IPR041657">
    <property type="entry name" value="HTH_17"/>
</dbReference>
<name>A0A4Q5HHV2_9BACE</name>
<feature type="domain" description="Helix-turn-helix" evidence="1">
    <location>
        <begin position="71"/>
        <end position="121"/>
    </location>
</feature>
<dbReference type="RefSeq" id="WP_118216078.1">
    <property type="nucleotide sequence ID" value="NZ_QSKS01000001.1"/>
</dbReference>
<dbReference type="EMBL" id="RCXO01000002">
    <property type="protein sequence ID" value="RYT82476.1"/>
    <property type="molecule type" value="Genomic_DNA"/>
</dbReference>
<proteinExistence type="predicted"/>
<accession>A0A4Q5HHV2</accession>
<dbReference type="OrthoDB" id="1003442at2"/>
<evidence type="ECO:0000313" key="2">
    <source>
        <dbReference type="EMBL" id="RYT82476.1"/>
    </source>
</evidence>
<reference evidence="2 3" key="1">
    <citation type="journal article" date="2019" name="Science, e1252229">
        <title>Invertible promoters mediate bacterial phase variation, antibiotic resistance, and host adaptation in the gut.</title>
        <authorList>
            <person name="Jiang X."/>
            <person name="Hall A.B."/>
            <person name="Arthur T.D."/>
            <person name="Plichta D.R."/>
            <person name="Covington C.T."/>
            <person name="Poyet M."/>
            <person name="Crothers J."/>
            <person name="Moses P.L."/>
            <person name="Tolonen A.C."/>
            <person name="Vlamakis H."/>
            <person name="Alm E.J."/>
            <person name="Xavier R.J."/>
        </authorList>
    </citation>
    <scope>NUCLEOTIDE SEQUENCE [LARGE SCALE GENOMIC DNA]</scope>
    <source>
        <strain evidence="3">bf_0095</strain>
    </source>
</reference>
<keyword evidence="3" id="KW-1185">Reference proteome</keyword>
<dbReference type="AlphaFoldDB" id="A0A4Q5HHV2"/>
<dbReference type="Proteomes" id="UP000291191">
    <property type="component" value="Unassembled WGS sequence"/>
</dbReference>
<gene>
    <name evidence="2" type="ORF">EAJ06_02330</name>
</gene>
<dbReference type="Pfam" id="PF12728">
    <property type="entry name" value="HTH_17"/>
    <property type="match status" value="2"/>
</dbReference>
<sequence length="303" mass="35093">MASSSIRIKKVCKWCGEVFYAQKTTTRYCSHRCNSKAYKEITRNKRIQDAETKTNILISQQPIQMIKDKEFLSFAEAGTLLGISRQAVYKMVAAGHLKASKISSRLSFIKRSDIENMLENKPYEKRNKKDIAPITEFYTTAEVKEKYNVVDSWIFVVAKKHNIPRTFNRGKTYWSKKHIDNYFGKKAADPEITEWYSVQEIQDTFGMSLAAIYTLASKNAIPKKKEGIMVSYSKKHFDIAKGIAQPDEPQYYTVAEAMAKFNLTRDQLYHYAKYHNIPRVKVGKYVKISRSELDKLFEAPKIE</sequence>
<evidence type="ECO:0000313" key="3">
    <source>
        <dbReference type="Proteomes" id="UP000291191"/>
    </source>
</evidence>
<feature type="domain" description="Helix-turn-helix" evidence="1">
    <location>
        <begin position="251"/>
        <end position="298"/>
    </location>
</feature>
<protein>
    <submittedName>
        <fullName evidence="2">Helix-turn-helix domain-containing protein</fullName>
    </submittedName>
</protein>
<organism evidence="2 3">
    <name type="scientific">Bacteroides intestinalis</name>
    <dbReference type="NCBI Taxonomy" id="329854"/>
    <lineage>
        <taxon>Bacteria</taxon>
        <taxon>Pseudomonadati</taxon>
        <taxon>Bacteroidota</taxon>
        <taxon>Bacteroidia</taxon>
        <taxon>Bacteroidales</taxon>
        <taxon>Bacteroidaceae</taxon>
        <taxon>Bacteroides</taxon>
    </lineage>
</organism>